<dbReference type="AlphaFoldDB" id="A0A3R9NEQ7"/>
<dbReference type="EMBL" id="RWIT01000013">
    <property type="protein sequence ID" value="RSK45482.1"/>
    <property type="molecule type" value="Genomic_DNA"/>
</dbReference>
<sequence>MNVYQMYAHNGHQVGFWIVRDSWGNTLARVIEIEGATAGHKLPGRAPYHGNPRVLADFYSTSGKLLSQRSEVSCPGTYAYDLVQPSPELLAAMGFSVELPTAQPAAPAAVPPAASPAEAVPAATTFPYQDIRAHVEQGEWSVAQAFEVLKKLPKPWETAEWKAKRQDVLKDQCEGCGSQEPPLVLLNRQLPLSYPDVKTQVRNSILAELGRSVFDNITDEQAAAVMRSEKRQACPTCGIINIRSRKSMKPTFLCGRNHGFEQPVELDYYPIPKTTDRAKALQAAKNYLASVQLQAVLKANDEAVSRFALLESLAQSAEYVKMEAVTTLCRPCHYRARAEGIANKEWKLPLVPLISRFVFS</sequence>
<evidence type="ECO:0000313" key="2">
    <source>
        <dbReference type="Proteomes" id="UP000273500"/>
    </source>
</evidence>
<accession>A0A3R9NEQ7</accession>
<organism evidence="1 2">
    <name type="scientific">Hymenobacter rigui</name>
    <dbReference type="NCBI Taxonomy" id="334424"/>
    <lineage>
        <taxon>Bacteria</taxon>
        <taxon>Pseudomonadati</taxon>
        <taxon>Bacteroidota</taxon>
        <taxon>Cytophagia</taxon>
        <taxon>Cytophagales</taxon>
        <taxon>Hymenobacteraceae</taxon>
        <taxon>Hymenobacter</taxon>
    </lineage>
</organism>
<comment type="caution">
    <text evidence="1">The sequence shown here is derived from an EMBL/GenBank/DDBJ whole genome shotgun (WGS) entry which is preliminary data.</text>
</comment>
<proteinExistence type="predicted"/>
<dbReference type="RefSeq" id="WP_125423260.1">
    <property type="nucleotide sequence ID" value="NZ_RWIT01000013.1"/>
</dbReference>
<reference evidence="1 2" key="1">
    <citation type="submission" date="2018-12" db="EMBL/GenBank/DDBJ databases">
        <authorList>
            <person name="Feng G."/>
            <person name="Zhu H."/>
        </authorList>
    </citation>
    <scope>NUCLEOTIDE SEQUENCE [LARGE SCALE GENOMIC DNA]</scope>
    <source>
        <strain evidence="1 2">KCTC 12533</strain>
    </source>
</reference>
<dbReference type="Proteomes" id="UP000273500">
    <property type="component" value="Unassembled WGS sequence"/>
</dbReference>
<evidence type="ECO:0000313" key="1">
    <source>
        <dbReference type="EMBL" id="RSK45482.1"/>
    </source>
</evidence>
<protein>
    <submittedName>
        <fullName evidence="1">Uncharacterized protein</fullName>
    </submittedName>
</protein>
<keyword evidence="2" id="KW-1185">Reference proteome</keyword>
<dbReference type="OrthoDB" id="3034494at2"/>
<gene>
    <name evidence="1" type="ORF">EI291_17960</name>
</gene>
<name>A0A3R9NEQ7_9BACT</name>